<feature type="compositionally biased region" description="Polar residues" evidence="1">
    <location>
        <begin position="1"/>
        <end position="11"/>
    </location>
</feature>
<dbReference type="Pfam" id="PF12776">
    <property type="entry name" value="Myb_DNA-bind_3"/>
    <property type="match status" value="1"/>
</dbReference>
<evidence type="ECO:0000313" key="4">
    <source>
        <dbReference type="Proteomes" id="UP000231279"/>
    </source>
</evidence>
<evidence type="ECO:0000256" key="1">
    <source>
        <dbReference type="SAM" id="MobiDB-lite"/>
    </source>
</evidence>
<feature type="domain" description="Myb/SANT-like" evidence="2">
    <location>
        <begin position="24"/>
        <end position="123"/>
    </location>
</feature>
<dbReference type="InterPro" id="IPR024752">
    <property type="entry name" value="Myb/SANT-like_dom"/>
</dbReference>
<dbReference type="PANTHER" id="PTHR46250">
    <property type="entry name" value="MYB/SANT-LIKE DNA-BINDING DOMAIN PROTEIN-RELATED"/>
    <property type="match status" value="1"/>
</dbReference>
<proteinExistence type="predicted"/>
<organism evidence="3 4">
    <name type="scientific">Handroanthus impetiginosus</name>
    <dbReference type="NCBI Taxonomy" id="429701"/>
    <lineage>
        <taxon>Eukaryota</taxon>
        <taxon>Viridiplantae</taxon>
        <taxon>Streptophyta</taxon>
        <taxon>Embryophyta</taxon>
        <taxon>Tracheophyta</taxon>
        <taxon>Spermatophyta</taxon>
        <taxon>Magnoliopsida</taxon>
        <taxon>eudicotyledons</taxon>
        <taxon>Gunneridae</taxon>
        <taxon>Pentapetalae</taxon>
        <taxon>asterids</taxon>
        <taxon>lamiids</taxon>
        <taxon>Lamiales</taxon>
        <taxon>Bignoniaceae</taxon>
        <taxon>Crescentiina</taxon>
        <taxon>Tabebuia alliance</taxon>
        <taxon>Handroanthus</taxon>
    </lineage>
</organism>
<dbReference type="STRING" id="429701.A0A2G9G6P7"/>
<reference evidence="4" key="1">
    <citation type="journal article" date="2018" name="Gigascience">
        <title>Genome assembly of the Pink Ipe (Handroanthus impetiginosus, Bignoniaceae), a highly valued, ecologically keystone Neotropical timber forest tree.</title>
        <authorList>
            <person name="Silva-Junior O.B."/>
            <person name="Grattapaglia D."/>
            <person name="Novaes E."/>
            <person name="Collevatti R.G."/>
        </authorList>
    </citation>
    <scope>NUCLEOTIDE SEQUENCE [LARGE SCALE GENOMIC DNA]</scope>
    <source>
        <strain evidence="4">cv. UFG-1</strain>
    </source>
</reference>
<dbReference type="PANTHER" id="PTHR46250:SF15">
    <property type="entry name" value="OS01G0523800 PROTEIN"/>
    <property type="match status" value="1"/>
</dbReference>
<dbReference type="EMBL" id="NKXS01006645">
    <property type="protein sequence ID" value="PIN00978.1"/>
    <property type="molecule type" value="Genomic_DNA"/>
</dbReference>
<accession>A0A2G9G6P7</accession>
<gene>
    <name evidence="3" type="ORF">CDL12_26519</name>
</gene>
<protein>
    <recommendedName>
        <fullName evidence="2">Myb/SANT-like domain-containing protein</fullName>
    </recommendedName>
</protein>
<feature type="region of interest" description="Disordered" evidence="1">
    <location>
        <begin position="176"/>
        <end position="213"/>
    </location>
</feature>
<sequence length="320" mass="34778">MEMSGCSSRLMNNKGKLPQKPRRYWTPHEEEVLINALKELRASGWKCDGSFKGGYMVRLESMIAEKLPSAGIRVTHIKSKLQVWKKAYGHVLGILGSSGGAGASLDPSTNMIVCESESVWEDYIKVHSDAAKLRGRPLPWFNSWAEIFGNDRAQGAGAVDVGDAVNELIYGYRSKSTDRSGDDVSVAGGTAVGTSADDPLEEATSNTPPVGTEARAKSSVSLGKRKRFEPSIEMIDSIVGKWIDGASSALGNIADRFVQSPMIASSTHPESVYASKLKLFDAIGELDNISLEEQIRATHRLVHSEDDMVAFFSMHKEGRA</sequence>
<dbReference type="AlphaFoldDB" id="A0A2G9G6P7"/>
<dbReference type="OrthoDB" id="910499at2759"/>
<feature type="region of interest" description="Disordered" evidence="1">
    <location>
        <begin position="1"/>
        <end position="21"/>
    </location>
</feature>
<dbReference type="Proteomes" id="UP000231279">
    <property type="component" value="Unassembled WGS sequence"/>
</dbReference>
<keyword evidence="4" id="KW-1185">Reference proteome</keyword>
<evidence type="ECO:0000259" key="2">
    <source>
        <dbReference type="Pfam" id="PF12776"/>
    </source>
</evidence>
<name>A0A2G9G6P7_9LAMI</name>
<evidence type="ECO:0000313" key="3">
    <source>
        <dbReference type="EMBL" id="PIN00978.1"/>
    </source>
</evidence>
<comment type="caution">
    <text evidence="3">The sequence shown here is derived from an EMBL/GenBank/DDBJ whole genome shotgun (WGS) entry which is preliminary data.</text>
</comment>